<accession>A0ABT2FR93</accession>
<dbReference type="RefSeq" id="WP_238898666.1">
    <property type="nucleotide sequence ID" value="NZ_JAKOGG010000343.1"/>
</dbReference>
<feature type="transmembrane region" description="Helical" evidence="1">
    <location>
        <begin position="6"/>
        <end position="23"/>
    </location>
</feature>
<gene>
    <name evidence="2" type="ORF">L9G74_20865</name>
</gene>
<evidence type="ECO:0000256" key="1">
    <source>
        <dbReference type="SAM" id="Phobius"/>
    </source>
</evidence>
<proteinExistence type="predicted"/>
<evidence type="ECO:0000313" key="2">
    <source>
        <dbReference type="EMBL" id="MCS4558873.1"/>
    </source>
</evidence>
<dbReference type="EMBL" id="JAKOGG010000343">
    <property type="protein sequence ID" value="MCS4558873.1"/>
    <property type="molecule type" value="Genomic_DNA"/>
</dbReference>
<keyword evidence="1" id="KW-0812">Transmembrane</keyword>
<comment type="caution">
    <text evidence="2">The sequence shown here is derived from an EMBL/GenBank/DDBJ whole genome shotgun (WGS) entry which is preliminary data.</text>
</comment>
<keyword evidence="1" id="KW-0472">Membrane</keyword>
<feature type="transmembrane region" description="Helical" evidence="1">
    <location>
        <begin position="35"/>
        <end position="53"/>
    </location>
</feature>
<keyword evidence="1" id="KW-1133">Transmembrane helix</keyword>
<evidence type="ECO:0000313" key="3">
    <source>
        <dbReference type="Proteomes" id="UP001201549"/>
    </source>
</evidence>
<dbReference type="Proteomes" id="UP001201549">
    <property type="component" value="Unassembled WGS sequence"/>
</dbReference>
<name>A0ABT2FR93_9GAMM</name>
<reference evidence="3" key="1">
    <citation type="submission" date="2023-07" db="EMBL/GenBank/DDBJ databases">
        <title>Shewanella mangrovi sp. nov., an acetaldehyde- degrading bacterium isolated from mangrove sediment.</title>
        <authorList>
            <person name="Liu Y."/>
        </authorList>
    </citation>
    <scope>NUCLEOTIDE SEQUENCE [LARGE SCALE GENOMIC DNA]</scope>
    <source>
        <strain evidence="3">C32</strain>
    </source>
</reference>
<protein>
    <submittedName>
        <fullName evidence="2">Uncharacterized protein</fullName>
    </submittedName>
</protein>
<feature type="non-terminal residue" evidence="2">
    <location>
        <position position="89"/>
    </location>
</feature>
<keyword evidence="3" id="KW-1185">Reference proteome</keyword>
<organism evidence="2 3">
    <name type="scientific">Shewanella electrica</name>
    <dbReference type="NCBI Taxonomy" id="515560"/>
    <lineage>
        <taxon>Bacteria</taxon>
        <taxon>Pseudomonadati</taxon>
        <taxon>Pseudomonadota</taxon>
        <taxon>Gammaproteobacteria</taxon>
        <taxon>Alteromonadales</taxon>
        <taxon>Shewanellaceae</taxon>
        <taxon>Shewanella</taxon>
    </lineage>
</organism>
<feature type="non-terminal residue" evidence="2">
    <location>
        <position position="1"/>
    </location>
</feature>
<sequence>GAPRPALCVLWQWIGLGIGFFLARQLIRFPLETRAVLAVMVAMAVASAVYGYYQVAVEIPQTRRYYEDELQPSGRVPKSIDQAQREARL</sequence>